<dbReference type="Proteomes" id="UP000002791">
    <property type="component" value="Chromosome"/>
</dbReference>
<name>H5XI04_9PSEU</name>
<gene>
    <name evidence="2" type="ORF">SaccyDRAFT_0686</name>
</gene>
<feature type="domain" description="N-acetyltransferase" evidence="1">
    <location>
        <begin position="11"/>
        <end position="174"/>
    </location>
</feature>
<dbReference type="PROSITE" id="PS51186">
    <property type="entry name" value="GNAT"/>
    <property type="match status" value="1"/>
</dbReference>
<dbReference type="Gene3D" id="3.40.630.30">
    <property type="match status" value="1"/>
</dbReference>
<evidence type="ECO:0000313" key="3">
    <source>
        <dbReference type="Proteomes" id="UP000002791"/>
    </source>
</evidence>
<dbReference type="PANTHER" id="PTHR43441:SF10">
    <property type="entry name" value="ACETYLTRANSFERASE"/>
    <property type="match status" value="1"/>
</dbReference>
<keyword evidence="2" id="KW-0808">Transferase</keyword>
<dbReference type="InterPro" id="IPR000182">
    <property type="entry name" value="GNAT_dom"/>
</dbReference>
<dbReference type="GO" id="GO:0005737">
    <property type="term" value="C:cytoplasm"/>
    <property type="evidence" value="ECO:0007669"/>
    <property type="project" value="TreeGrafter"/>
</dbReference>
<dbReference type="GO" id="GO:1990189">
    <property type="term" value="F:protein N-terminal-serine acetyltransferase activity"/>
    <property type="evidence" value="ECO:0007669"/>
    <property type="project" value="TreeGrafter"/>
</dbReference>
<dbReference type="InterPro" id="IPR016181">
    <property type="entry name" value="Acyl_CoA_acyltransferase"/>
</dbReference>
<accession>H5XI04</accession>
<dbReference type="HOGENOM" id="CLU_013985_3_4_11"/>
<sequence>MEPVEINAGGYYLRQLRADRLLDDRPALVAAFADPLMRRFVSYYVVDTLDAAGDYVRRRAEEWAGDRRCSWAIAEPTTGELLGEVGLKDLDLAAGTADVAVWVAPSARGKGIATTVVDTVVRFGFGALGLREIGYAHDPDNHASREVAQRCGFTLVGPDGSDLRWHRVAEAAGP</sequence>
<dbReference type="eggNOG" id="COG1670">
    <property type="taxonomic scope" value="Bacteria"/>
</dbReference>
<dbReference type="PANTHER" id="PTHR43441">
    <property type="entry name" value="RIBOSOMAL-PROTEIN-SERINE ACETYLTRANSFERASE"/>
    <property type="match status" value="1"/>
</dbReference>
<dbReference type="STRING" id="882082.SaccyDRAFT_0686"/>
<dbReference type="AlphaFoldDB" id="H5XI04"/>
<keyword evidence="3" id="KW-1185">Reference proteome</keyword>
<evidence type="ECO:0000313" key="2">
    <source>
        <dbReference type="EMBL" id="EHR59610.1"/>
    </source>
</evidence>
<dbReference type="SUPFAM" id="SSF55729">
    <property type="entry name" value="Acyl-CoA N-acyltransferases (Nat)"/>
    <property type="match status" value="1"/>
</dbReference>
<dbReference type="GO" id="GO:0008999">
    <property type="term" value="F:protein-N-terminal-alanine acetyltransferase activity"/>
    <property type="evidence" value="ECO:0007669"/>
    <property type="project" value="TreeGrafter"/>
</dbReference>
<evidence type="ECO:0000259" key="1">
    <source>
        <dbReference type="PROSITE" id="PS51186"/>
    </source>
</evidence>
<dbReference type="EMBL" id="CM001440">
    <property type="protein sequence ID" value="EHR59610.1"/>
    <property type="molecule type" value="Genomic_DNA"/>
</dbReference>
<dbReference type="InterPro" id="IPR051908">
    <property type="entry name" value="Ribosomal_N-acetyltransferase"/>
</dbReference>
<proteinExistence type="predicted"/>
<reference evidence="2 3" key="1">
    <citation type="submission" date="2011-11" db="EMBL/GenBank/DDBJ databases">
        <title>The Noncontiguous Finished sequence of Saccharomonospora cyanea NA-134.</title>
        <authorList>
            <consortium name="US DOE Joint Genome Institute"/>
            <person name="Lucas S."/>
            <person name="Han J."/>
            <person name="Lapidus A."/>
            <person name="Cheng J.-F."/>
            <person name="Goodwin L."/>
            <person name="Pitluck S."/>
            <person name="Peters L."/>
            <person name="Ovchinnikova G."/>
            <person name="Lu M."/>
            <person name="Detter J.C."/>
            <person name="Han C."/>
            <person name="Tapia R."/>
            <person name="Land M."/>
            <person name="Hauser L."/>
            <person name="Kyrpides N."/>
            <person name="Ivanova N."/>
            <person name="Pagani I."/>
            <person name="Brambilla E.-M."/>
            <person name="Klenk H.-P."/>
            <person name="Woyke T."/>
        </authorList>
    </citation>
    <scope>NUCLEOTIDE SEQUENCE [LARGE SCALE GENOMIC DNA]</scope>
    <source>
        <strain evidence="2 3">NA-134</strain>
    </source>
</reference>
<protein>
    <submittedName>
        <fullName evidence="2">Acetyltransferase, ribosomal protein N-acetylase</fullName>
    </submittedName>
</protein>
<dbReference type="OrthoDB" id="2061990at2"/>
<dbReference type="Pfam" id="PF13302">
    <property type="entry name" value="Acetyltransf_3"/>
    <property type="match status" value="1"/>
</dbReference>
<organism evidence="2 3">
    <name type="scientific">Saccharomonospora cyanea NA-134</name>
    <dbReference type="NCBI Taxonomy" id="882082"/>
    <lineage>
        <taxon>Bacteria</taxon>
        <taxon>Bacillati</taxon>
        <taxon>Actinomycetota</taxon>
        <taxon>Actinomycetes</taxon>
        <taxon>Pseudonocardiales</taxon>
        <taxon>Pseudonocardiaceae</taxon>
        <taxon>Saccharomonospora</taxon>
    </lineage>
</organism>
<dbReference type="RefSeq" id="WP_005453601.1">
    <property type="nucleotide sequence ID" value="NZ_CM001440.1"/>
</dbReference>